<reference evidence="12 13" key="1">
    <citation type="journal article" date="2011" name="Proc. Natl. Acad. Sci. U.S.A.">
        <title>Niche of harmful alga Aureococcus anophagefferens revealed through ecogenomics.</title>
        <authorList>
            <person name="Gobler C.J."/>
            <person name="Berry D.L."/>
            <person name="Dyhrman S.T."/>
            <person name="Wilhelm S.W."/>
            <person name="Salamov A."/>
            <person name="Lobanov A.V."/>
            <person name="Zhang Y."/>
            <person name="Collier J.L."/>
            <person name="Wurch L.L."/>
            <person name="Kustka A.B."/>
            <person name="Dill B.D."/>
            <person name="Shah M."/>
            <person name="VerBerkmoes N.C."/>
            <person name="Kuo A."/>
            <person name="Terry A."/>
            <person name="Pangilinan J."/>
            <person name="Lindquist E.A."/>
            <person name="Lucas S."/>
            <person name="Paulsen I.T."/>
            <person name="Hattenrath-Lehmann T.K."/>
            <person name="Talmage S.C."/>
            <person name="Walker E.A."/>
            <person name="Koch F."/>
            <person name="Burson A.M."/>
            <person name="Marcoval M.A."/>
            <person name="Tang Y.Z."/>
            <person name="Lecleir G.R."/>
            <person name="Coyne K.J."/>
            <person name="Berg G.M."/>
            <person name="Bertrand E.M."/>
            <person name="Saito M.A."/>
            <person name="Gladyshev V.N."/>
            <person name="Grigoriev I.V."/>
        </authorList>
    </citation>
    <scope>NUCLEOTIDE SEQUENCE [LARGE SCALE GENOMIC DNA]</scope>
    <source>
        <strain evidence="13">CCMP 1984</strain>
    </source>
</reference>
<keyword evidence="2" id="KW-0945">Host-virus interaction</keyword>
<feature type="compositionally biased region" description="Low complexity" evidence="9">
    <location>
        <begin position="245"/>
        <end position="258"/>
    </location>
</feature>
<feature type="compositionally biased region" description="Basic and acidic residues" evidence="9">
    <location>
        <begin position="904"/>
        <end position="913"/>
    </location>
</feature>
<dbReference type="InterPro" id="IPR001841">
    <property type="entry name" value="Znf_RING"/>
</dbReference>
<feature type="compositionally biased region" description="Low complexity" evidence="9">
    <location>
        <begin position="1025"/>
        <end position="1054"/>
    </location>
</feature>
<evidence type="ECO:0000259" key="10">
    <source>
        <dbReference type="PROSITE" id="PS50064"/>
    </source>
</evidence>
<evidence type="ECO:0000256" key="9">
    <source>
        <dbReference type="SAM" id="MobiDB-lite"/>
    </source>
</evidence>
<feature type="region of interest" description="Disordered" evidence="9">
    <location>
        <begin position="1025"/>
        <end position="1173"/>
    </location>
</feature>
<dbReference type="OrthoDB" id="78237at2759"/>
<dbReference type="InterPro" id="IPR018957">
    <property type="entry name" value="Znf_C3HC4_RING-type"/>
</dbReference>
<dbReference type="PANTHER" id="PTHR13037">
    <property type="entry name" value="FORMIN"/>
    <property type="match status" value="1"/>
</dbReference>
<organism evidence="13">
    <name type="scientific">Aureococcus anophagefferens</name>
    <name type="common">Harmful bloom alga</name>
    <dbReference type="NCBI Taxonomy" id="44056"/>
    <lineage>
        <taxon>Eukaryota</taxon>
        <taxon>Sar</taxon>
        <taxon>Stramenopiles</taxon>
        <taxon>Ochrophyta</taxon>
        <taxon>Pelagophyceae</taxon>
        <taxon>Pelagomonadales</taxon>
        <taxon>Pelagomonadaceae</taxon>
        <taxon>Aureococcus</taxon>
    </lineage>
</organism>
<feature type="compositionally biased region" description="Low complexity" evidence="9">
    <location>
        <begin position="1148"/>
        <end position="1165"/>
    </location>
</feature>
<feature type="domain" description="RING-type" evidence="11">
    <location>
        <begin position="808"/>
        <end position="863"/>
    </location>
</feature>
<gene>
    <name evidence="12" type="ORF">AURANDRAFT_62586</name>
</gene>
<dbReference type="KEGG" id="aaf:AURANDRAFT_62586"/>
<keyword evidence="6" id="KW-0539">Nucleus</keyword>
<evidence type="ECO:0000313" key="13">
    <source>
        <dbReference type="Proteomes" id="UP000002729"/>
    </source>
</evidence>
<dbReference type="GO" id="GO:0005634">
    <property type="term" value="C:nucleus"/>
    <property type="evidence" value="ECO:0007669"/>
    <property type="project" value="UniProtKB-SubCell"/>
</dbReference>
<dbReference type="OMA" id="YEACELF"/>
<dbReference type="PRINTS" id="PR01217">
    <property type="entry name" value="PRICHEXTENSN"/>
</dbReference>
<dbReference type="Gene3D" id="2.30.30.140">
    <property type="match status" value="1"/>
</dbReference>
<feature type="compositionally biased region" description="Basic and acidic residues" evidence="9">
    <location>
        <begin position="280"/>
        <end position="289"/>
    </location>
</feature>
<feature type="compositionally biased region" description="Low complexity" evidence="9">
    <location>
        <begin position="1064"/>
        <end position="1088"/>
    </location>
</feature>
<dbReference type="PANTHER" id="PTHR13037:SF24">
    <property type="entry name" value="POLYCOMB PROTEIN PCL-RELATED"/>
    <property type="match status" value="1"/>
</dbReference>
<feature type="compositionally biased region" description="Pro residues" evidence="9">
    <location>
        <begin position="508"/>
        <end position="572"/>
    </location>
</feature>
<keyword evidence="8" id="KW-0175">Coiled coil</keyword>
<feature type="compositionally biased region" description="Low complexity" evidence="9">
    <location>
        <begin position="697"/>
        <end position="713"/>
    </location>
</feature>
<feature type="region of interest" description="Disordered" evidence="9">
    <location>
        <begin position="697"/>
        <end position="718"/>
    </location>
</feature>
<evidence type="ECO:0000256" key="4">
    <source>
        <dbReference type="ARBA" id="ARBA00022771"/>
    </source>
</evidence>
<dbReference type="Gene3D" id="3.30.1740.10">
    <property type="entry name" value="Zinc finger, PARP-type"/>
    <property type="match status" value="1"/>
</dbReference>
<dbReference type="GO" id="GO:0008270">
    <property type="term" value="F:zinc ion binding"/>
    <property type="evidence" value="ECO:0007669"/>
    <property type="project" value="UniProtKB-KW"/>
</dbReference>
<feature type="region of interest" description="Disordered" evidence="9">
    <location>
        <begin position="504"/>
        <end position="578"/>
    </location>
</feature>
<dbReference type="SUPFAM" id="SSF57716">
    <property type="entry name" value="Glucocorticoid receptor-like (DNA-binding domain)"/>
    <property type="match status" value="1"/>
</dbReference>
<feature type="compositionally biased region" description="Low complexity" evidence="9">
    <location>
        <begin position="1103"/>
        <end position="1128"/>
    </location>
</feature>
<feature type="domain" description="PARP-type" evidence="10">
    <location>
        <begin position="359"/>
        <end position="453"/>
    </location>
</feature>
<feature type="region of interest" description="Disordered" evidence="9">
    <location>
        <begin position="953"/>
        <end position="975"/>
    </location>
</feature>
<dbReference type="InParanoid" id="F0Y439"/>
<keyword evidence="3" id="KW-0479">Metal-binding</keyword>
<evidence type="ECO:0000256" key="1">
    <source>
        <dbReference type="ARBA" id="ARBA00004123"/>
    </source>
</evidence>
<feature type="region of interest" description="Disordered" evidence="9">
    <location>
        <begin position="217"/>
        <end position="341"/>
    </location>
</feature>
<evidence type="ECO:0000256" key="2">
    <source>
        <dbReference type="ARBA" id="ARBA00022581"/>
    </source>
</evidence>
<proteinExistence type="predicted"/>
<sequence>MANAPPALFPGWEWPCWYWVGIETYSEAQRLAAEVASLRGQLAGVTAERDAALEQSLATEVASLREQLARVSAERTRAQGAERAALDALAAAAAEAPVADAAEAPVADAAGAPVADAAAGAPEPGKGARAAKALTLGEMVARGLVAPGAGVISLARRPDVVADLLDGGAIRHGAATYASPTAFATAVIGKSVRKGLKAVTYNGANLDELRGAAVRGTAAAPAPPAEGAPPAAAAPRRAAAERAATEPTTPEPNRAPEACELVRTCTMTLRPPRRTVSTDAPRETRPSRGDDDDDDDAPLVSYEACELFLSNPPPPRPRKHRRRHDDDDEEEAAAGDQLTQAQLGSIGGRCAGRLGDNRFVAAVTKDSRSRCQFGGCASCELRPGDARLGKIPPSLRHGSSKKTTWYHLDCAFEAFRLCARKSKVVTSLEDIENLDALPAEDRARLAALVDDYNAWNESLPVPRPHGKKARMVMGSRATPELPSFARAPDMVTIEDMVTLEDMGTFEPAPEPATPAPATPAPTPAPTPEPMPEPMPEPATPEPATPEPTPEPTPTPEPAPPEPAPPEPAPDSAPPESESIRALARRLVEQGSRFREKDGTRECTFQDKGKRGWWKVQWDGDDRWTSARPSSLDAVATEPPQPFSPFKHVEVGSRLRKKDGTKEGTLMGKGTKGWWKILWDGDEQTVNTRPSTVALADGAARGPRAPPRLAASAPRVDDSPGAAIAASDEEQPALRFAAGDRVEARWKGGSRYYSGTVLSAAPSRTSRRGPTYAVKYDDGDVESHVPEALVRRGPRGTSPAEADEPQLACPVCLEDLGDATALECGHHMHAACLRQYAASRWFEVKATSARRSPRKPTISCPICRKVTRERADDEEALPGLTRERKRKRPRVAAMEPLPMSLPSEAPKRRLSAENSGRDYSFENLKTEWSKKAESSKRVPFGNVANVASARSSTGSYVSKRRSSMSRQSITKPPPLDASLMVGADALPGLRRSLGGTLYPSPSRSGDEEIRSPNAKRTSFVVMSPGAPVASPTASTPEAASPAAAASTPPAEAVAALFASTPPAAPEAAAEALTPPAAPEAAAEATTPPLVVEAVAASTPPPPAENAVETTPEAAAEAAQTTPPAAEVAAFASRPKLPRSPSPASGDRLASPAASLAAASPAAAPSAPGTPPAVDALRASLRGRDAAFAALEAEVGALRRETVAARDAAAPPAGDDAAGLAAELAAARRDRDAHARRAAAEAARAASGRLAAAAAAHAARDEALGALDRERVRRAADVDAARDAVVDKAKAQFAEAKAEYARLRDELGAAERARDAADGRAAAAEASVARAAAETERAAAAAAAKIRADADAAADARAAAERGAHKTALDAARKAARDAESRATDAQAAANLASTRAVAADAKCARVQAELAEVRAISDELMAIAEARDRAQKAPPTTPHGLKGLVL</sequence>
<keyword evidence="4 7" id="KW-0863">Zinc-finger</keyword>
<evidence type="ECO:0000256" key="7">
    <source>
        <dbReference type="PROSITE-ProRule" id="PRU00175"/>
    </source>
</evidence>
<evidence type="ECO:0000256" key="6">
    <source>
        <dbReference type="ARBA" id="ARBA00023242"/>
    </source>
</evidence>
<name>F0Y439_AURAN</name>
<evidence type="ECO:0008006" key="14">
    <source>
        <dbReference type="Google" id="ProtNLM"/>
    </source>
</evidence>
<accession>F0Y439</accession>
<dbReference type="EMBL" id="GL833124">
    <property type="protein sequence ID" value="EGB10461.1"/>
    <property type="molecule type" value="Genomic_DNA"/>
</dbReference>
<dbReference type="SMART" id="SM00184">
    <property type="entry name" value="RING"/>
    <property type="match status" value="1"/>
</dbReference>
<dbReference type="PROSITE" id="PS50064">
    <property type="entry name" value="ZF_PARP_2"/>
    <property type="match status" value="1"/>
</dbReference>
<dbReference type="CDD" id="cd04508">
    <property type="entry name" value="Tudor_SF"/>
    <property type="match status" value="1"/>
</dbReference>
<protein>
    <recommendedName>
        <fullName evidence="14">RING-type domain-containing protein</fullName>
    </recommendedName>
</protein>
<dbReference type="InterPro" id="IPR013083">
    <property type="entry name" value="Znf_RING/FYVE/PHD"/>
</dbReference>
<keyword evidence="13" id="KW-1185">Reference proteome</keyword>
<feature type="coiled-coil region" evidence="8">
    <location>
        <begin position="28"/>
        <end position="81"/>
    </location>
</feature>
<dbReference type="InterPro" id="IPR036957">
    <property type="entry name" value="Znf_PARP_sf"/>
</dbReference>
<dbReference type="SUPFAM" id="SSF57850">
    <property type="entry name" value="RING/U-box"/>
    <property type="match status" value="1"/>
</dbReference>
<dbReference type="InterPro" id="IPR040843">
    <property type="entry name" value="RAMA"/>
</dbReference>
<feature type="region of interest" description="Disordered" evidence="9">
    <location>
        <begin position="628"/>
        <end position="654"/>
    </location>
</feature>
<dbReference type="Pfam" id="PF00097">
    <property type="entry name" value="zf-C3HC4"/>
    <property type="match status" value="1"/>
</dbReference>
<evidence type="ECO:0000259" key="11">
    <source>
        <dbReference type="PROSITE" id="PS50089"/>
    </source>
</evidence>
<keyword evidence="5" id="KW-0862">Zinc</keyword>
<dbReference type="SMART" id="SM01336">
    <property type="entry name" value="zf-PARP"/>
    <property type="match status" value="1"/>
</dbReference>
<comment type="subcellular location">
    <subcellularLocation>
        <location evidence="1">Nucleus</location>
    </subcellularLocation>
</comment>
<evidence type="ECO:0000256" key="8">
    <source>
        <dbReference type="SAM" id="Coils"/>
    </source>
</evidence>
<feature type="compositionally biased region" description="Low complexity" evidence="9">
    <location>
        <begin position="228"/>
        <end position="237"/>
    </location>
</feature>
<feature type="coiled-coil region" evidence="8">
    <location>
        <begin position="1284"/>
        <end position="1318"/>
    </location>
</feature>
<dbReference type="PROSITE" id="PS50089">
    <property type="entry name" value="ZF_RING_2"/>
    <property type="match status" value="1"/>
</dbReference>
<dbReference type="InterPro" id="IPR001510">
    <property type="entry name" value="Znf_PARP"/>
</dbReference>
<dbReference type="Pfam" id="PF18755">
    <property type="entry name" value="RAMA"/>
    <property type="match status" value="1"/>
</dbReference>
<dbReference type="GeneID" id="20223965"/>
<dbReference type="RefSeq" id="XP_009035256.1">
    <property type="nucleotide sequence ID" value="XM_009037008.1"/>
</dbReference>
<dbReference type="InterPro" id="IPR041297">
    <property type="entry name" value="Crb2_Tudor"/>
</dbReference>
<dbReference type="GO" id="GO:0003677">
    <property type="term" value="F:DNA binding"/>
    <property type="evidence" value="ECO:0007669"/>
    <property type="project" value="InterPro"/>
</dbReference>
<dbReference type="Pfam" id="PF18115">
    <property type="entry name" value="Tudor_3"/>
    <property type="match status" value="1"/>
</dbReference>
<evidence type="ECO:0000256" key="3">
    <source>
        <dbReference type="ARBA" id="ARBA00022723"/>
    </source>
</evidence>
<dbReference type="Proteomes" id="UP000002729">
    <property type="component" value="Unassembled WGS sequence"/>
</dbReference>
<evidence type="ECO:0000313" key="12">
    <source>
        <dbReference type="EMBL" id="EGB10461.1"/>
    </source>
</evidence>
<evidence type="ECO:0000256" key="5">
    <source>
        <dbReference type="ARBA" id="ARBA00022833"/>
    </source>
</evidence>
<dbReference type="Gene3D" id="3.30.40.10">
    <property type="entry name" value="Zinc/RING finger domain, C3HC4 (zinc finger)"/>
    <property type="match status" value="1"/>
</dbReference>
<feature type="region of interest" description="Disordered" evidence="9">
    <location>
        <begin position="870"/>
        <end position="913"/>
    </location>
</feature>